<evidence type="ECO:0000256" key="5">
    <source>
        <dbReference type="ARBA" id="ARBA00023136"/>
    </source>
</evidence>
<gene>
    <name evidence="8" type="primary">LOC123383698</name>
</gene>
<dbReference type="PROSITE" id="PS50267">
    <property type="entry name" value="NA_NEUROTRAN_SYMP_3"/>
    <property type="match status" value="1"/>
</dbReference>
<sequence length="216" mass="23269">MVLIVLLVRGVLLSGALDGIIYYVKLDWSKLGSPQVWIDAGTQIFFSFAIGLGALTALGSYNRFNNNCYKDAIILALIYSGTSFFAGFVVFSILGFMAAEQGVHISKVAESGEDPDLSARPSVLTDPIREHTCTQTFWETRDRFTSLVPSLGAEGGLAEQLRGTAVPVGPEPEPRGPGHGGPRALVRPSVHPSPGPWAEPLTFGRVLQRERRGFPG</sequence>
<reference evidence="8" key="3">
    <citation type="submission" date="2025-09" db="UniProtKB">
        <authorList>
            <consortium name="Ensembl"/>
        </authorList>
    </citation>
    <scope>IDENTIFICATION</scope>
    <source>
        <strain evidence="8">breed Abyssinian</strain>
    </source>
</reference>
<evidence type="ECO:0000256" key="4">
    <source>
        <dbReference type="ARBA" id="ARBA00022989"/>
    </source>
</evidence>
<dbReference type="Ensembl" id="ENSFCTT00005000441.1">
    <property type="protein sequence ID" value="ENSFCTP00005000194.1"/>
    <property type="gene ID" value="ENSFCTG00005000172.1"/>
</dbReference>
<protein>
    <recommendedName>
        <fullName evidence="10">MARVEL domain-containing protein</fullName>
    </recommendedName>
</protein>
<reference evidence="9" key="1">
    <citation type="submission" date="2021-02" db="EMBL/GenBank/DDBJ databases">
        <title>Safari Cat Assemblies.</title>
        <authorList>
            <person name="Bredemeyer K.R."/>
            <person name="Murphy W.J."/>
        </authorList>
    </citation>
    <scope>NUCLEOTIDE SEQUENCE [LARGE SCALE GENOMIC DNA]</scope>
</reference>
<dbReference type="SUPFAM" id="SSF161070">
    <property type="entry name" value="SNF-like"/>
    <property type="match status" value="1"/>
</dbReference>
<dbReference type="Pfam" id="PF00209">
    <property type="entry name" value="SNF"/>
    <property type="match status" value="1"/>
</dbReference>
<accession>A0ABI7VR55</accession>
<reference evidence="8" key="2">
    <citation type="submission" date="2025-08" db="UniProtKB">
        <authorList>
            <consortium name="Ensembl"/>
        </authorList>
    </citation>
    <scope>IDENTIFICATION</scope>
    <source>
        <strain evidence="8">breed Abyssinian</strain>
    </source>
</reference>
<evidence type="ECO:0000256" key="7">
    <source>
        <dbReference type="SAM" id="Phobius"/>
    </source>
</evidence>
<keyword evidence="4 7" id="KW-1133">Transmembrane helix</keyword>
<keyword evidence="9" id="KW-1185">Reference proteome</keyword>
<evidence type="ECO:0000256" key="3">
    <source>
        <dbReference type="ARBA" id="ARBA00022692"/>
    </source>
</evidence>
<dbReference type="PANTHER" id="PTHR11616:SF96">
    <property type="entry name" value="SODIUM- AND CHLORIDE-DEPENDENT CREATINE TRANSPORTER 1"/>
    <property type="match status" value="1"/>
</dbReference>
<evidence type="ECO:0000256" key="6">
    <source>
        <dbReference type="SAM" id="MobiDB-lite"/>
    </source>
</evidence>
<keyword evidence="2" id="KW-0813">Transport</keyword>
<dbReference type="GeneTree" id="ENSGT00940000155869"/>
<dbReference type="InterPro" id="IPR037272">
    <property type="entry name" value="SNS_sf"/>
</dbReference>
<feature type="region of interest" description="Disordered" evidence="6">
    <location>
        <begin position="164"/>
        <end position="202"/>
    </location>
</feature>
<evidence type="ECO:0000256" key="2">
    <source>
        <dbReference type="ARBA" id="ARBA00022448"/>
    </source>
</evidence>
<feature type="transmembrane region" description="Helical" evidence="7">
    <location>
        <begin position="73"/>
        <end position="98"/>
    </location>
</feature>
<dbReference type="PANTHER" id="PTHR11616">
    <property type="entry name" value="SODIUM/CHLORIDE DEPENDENT TRANSPORTER"/>
    <property type="match status" value="1"/>
</dbReference>
<evidence type="ECO:0000313" key="8">
    <source>
        <dbReference type="Ensembl" id="ENSFCTP00005000194.1"/>
    </source>
</evidence>
<organism evidence="8 9">
    <name type="scientific">Felis catus</name>
    <name type="common">Cat</name>
    <name type="synonym">Felis silvestris catus</name>
    <dbReference type="NCBI Taxonomy" id="9685"/>
    <lineage>
        <taxon>Eukaryota</taxon>
        <taxon>Metazoa</taxon>
        <taxon>Chordata</taxon>
        <taxon>Craniata</taxon>
        <taxon>Vertebrata</taxon>
        <taxon>Euteleostomi</taxon>
        <taxon>Mammalia</taxon>
        <taxon>Eutheria</taxon>
        <taxon>Laurasiatheria</taxon>
        <taxon>Carnivora</taxon>
        <taxon>Feliformia</taxon>
        <taxon>Felidae</taxon>
        <taxon>Felinae</taxon>
        <taxon>Felis</taxon>
    </lineage>
</organism>
<proteinExistence type="predicted"/>
<dbReference type="Proteomes" id="UP000823872">
    <property type="component" value="Unassembled WGS sequence"/>
</dbReference>
<keyword evidence="5 7" id="KW-0472">Membrane</keyword>
<name>A0ABI7VR55_FELCA</name>
<evidence type="ECO:0000313" key="9">
    <source>
        <dbReference type="Proteomes" id="UP000823872"/>
    </source>
</evidence>
<evidence type="ECO:0000256" key="1">
    <source>
        <dbReference type="ARBA" id="ARBA00004141"/>
    </source>
</evidence>
<dbReference type="InterPro" id="IPR000175">
    <property type="entry name" value="Na/ntran_symport"/>
</dbReference>
<feature type="transmembrane region" description="Helical" evidence="7">
    <location>
        <begin position="42"/>
        <end position="61"/>
    </location>
</feature>
<keyword evidence="3 7" id="KW-0812">Transmembrane</keyword>
<comment type="subcellular location">
    <subcellularLocation>
        <location evidence="1">Membrane</location>
        <topology evidence="1">Multi-pass membrane protein</topology>
    </subcellularLocation>
</comment>
<evidence type="ECO:0008006" key="10">
    <source>
        <dbReference type="Google" id="ProtNLM"/>
    </source>
</evidence>